<proteinExistence type="predicted"/>
<accession>A0A3N6UKG2</accession>
<organism evidence="1 2">
    <name type="scientific">Erwinia psidii</name>
    <dbReference type="NCBI Taxonomy" id="69224"/>
    <lineage>
        <taxon>Bacteria</taxon>
        <taxon>Pseudomonadati</taxon>
        <taxon>Pseudomonadota</taxon>
        <taxon>Gammaproteobacteria</taxon>
        <taxon>Enterobacterales</taxon>
        <taxon>Erwiniaceae</taxon>
        <taxon>Erwinia</taxon>
    </lineage>
</organism>
<reference evidence="1 2" key="1">
    <citation type="submission" date="2018-10" db="EMBL/GenBank/DDBJ databases">
        <title>Draft genome sequence for the type isolate of Erwinia psidii, agent causal of bacterial blight in guava (Psidium guajava) and wilt and die-back of Eucalyptus spp.</title>
        <authorList>
            <person name="Hermenegildo P.S."/>
            <person name="Santos S.A."/>
            <person name="Guimaraes L.M.S."/>
            <person name="Vidigal P.M.P."/>
            <person name="Pereira I.C."/>
            <person name="Badel J.L."/>
            <person name="Alfenas-Zerbini P."/>
            <person name="Ferreira M.A.S.V."/>
            <person name="Alfenas A.C."/>
        </authorList>
    </citation>
    <scope>NUCLEOTIDE SEQUENCE [LARGE SCALE GENOMIC DNA]</scope>
    <source>
        <strain evidence="1 2">IBSBF 435</strain>
    </source>
</reference>
<dbReference type="OrthoDB" id="9870962at2"/>
<name>A0A3N6UKG2_9GAMM</name>
<dbReference type="AlphaFoldDB" id="A0A3N6UKG2"/>
<dbReference type="EMBL" id="RHHM01000024">
    <property type="protein sequence ID" value="RQM36419.1"/>
    <property type="molecule type" value="Genomic_DNA"/>
</dbReference>
<evidence type="ECO:0000313" key="1">
    <source>
        <dbReference type="EMBL" id="RQM36419.1"/>
    </source>
</evidence>
<protein>
    <submittedName>
        <fullName evidence="1">Uncharacterized protein</fullName>
    </submittedName>
</protein>
<dbReference type="Proteomes" id="UP000279457">
    <property type="component" value="Unassembled WGS sequence"/>
</dbReference>
<gene>
    <name evidence="1" type="ORF">EB241_20835</name>
</gene>
<keyword evidence="2" id="KW-1185">Reference proteome</keyword>
<comment type="caution">
    <text evidence="1">The sequence shown here is derived from an EMBL/GenBank/DDBJ whole genome shotgun (WGS) entry which is preliminary data.</text>
</comment>
<evidence type="ECO:0000313" key="2">
    <source>
        <dbReference type="Proteomes" id="UP000279457"/>
    </source>
</evidence>
<dbReference type="RefSeq" id="WP_124234876.1">
    <property type="nucleotide sequence ID" value="NZ_RHHM01000024.1"/>
</dbReference>
<sequence length="72" mass="7941">MNMFMKTLLNAVLPGSQSDNHTDDGSLLTCFNDEAETLFNDDPLIERTYEGLNAIDDGAPYGESYGTWSDSD</sequence>